<feature type="region of interest" description="Disordered" evidence="1">
    <location>
        <begin position="210"/>
        <end position="304"/>
    </location>
</feature>
<dbReference type="GO" id="GO:0000492">
    <property type="term" value="P:box C/D snoRNP assembly"/>
    <property type="evidence" value="ECO:0007669"/>
    <property type="project" value="TreeGrafter"/>
</dbReference>
<dbReference type="InterPro" id="IPR039136">
    <property type="entry name" value="NUFIP1-like"/>
</dbReference>
<dbReference type="GeneID" id="103719737"/>
<evidence type="ECO:0000313" key="4">
    <source>
        <dbReference type="RefSeq" id="XP_008807340.2"/>
    </source>
</evidence>
<feature type="compositionally biased region" description="Polar residues" evidence="1">
    <location>
        <begin position="49"/>
        <end position="62"/>
    </location>
</feature>
<dbReference type="GO" id="GO:0003723">
    <property type="term" value="F:RNA binding"/>
    <property type="evidence" value="ECO:0007669"/>
    <property type="project" value="InterPro"/>
</dbReference>
<feature type="compositionally biased region" description="Basic and acidic residues" evidence="1">
    <location>
        <begin position="282"/>
        <end position="292"/>
    </location>
</feature>
<dbReference type="PANTHER" id="PTHR13309">
    <property type="entry name" value="NUCLEAR FRAGILE X MENTAL RETARDATION PROTEIN INTERACTING PROTEIN 1"/>
    <property type="match status" value="1"/>
</dbReference>
<protein>
    <submittedName>
        <fullName evidence="4">Uncharacterized protein LOC103719737 isoform X2</fullName>
    </submittedName>
</protein>
<organism evidence="3 4">
    <name type="scientific">Phoenix dactylifera</name>
    <name type="common">Date palm</name>
    <dbReference type="NCBI Taxonomy" id="42345"/>
    <lineage>
        <taxon>Eukaryota</taxon>
        <taxon>Viridiplantae</taxon>
        <taxon>Streptophyta</taxon>
        <taxon>Embryophyta</taxon>
        <taxon>Tracheophyta</taxon>
        <taxon>Spermatophyta</taxon>
        <taxon>Magnoliopsida</taxon>
        <taxon>Liliopsida</taxon>
        <taxon>Arecaceae</taxon>
        <taxon>Coryphoideae</taxon>
        <taxon>Phoeniceae</taxon>
        <taxon>Phoenix</taxon>
    </lineage>
</organism>
<accession>A0A8B7CW26</accession>
<feature type="compositionally biased region" description="Polar residues" evidence="1">
    <location>
        <begin position="8"/>
        <end position="34"/>
    </location>
</feature>
<proteinExistence type="predicted"/>
<dbReference type="AlphaFoldDB" id="A0A8B7CW26"/>
<evidence type="ECO:0000313" key="3">
    <source>
        <dbReference type="Proteomes" id="UP000228380"/>
    </source>
</evidence>
<feature type="region of interest" description="Disordered" evidence="1">
    <location>
        <begin position="1"/>
        <end position="69"/>
    </location>
</feature>
<dbReference type="PANTHER" id="PTHR13309:SF0">
    <property type="entry name" value="FMR1-INTERACTING PROTEIN NUFIP1"/>
    <property type="match status" value="1"/>
</dbReference>
<dbReference type="RefSeq" id="XP_008807340.2">
    <property type="nucleotide sequence ID" value="XM_008809118.4"/>
</dbReference>
<dbReference type="GO" id="GO:0005634">
    <property type="term" value="C:nucleus"/>
    <property type="evidence" value="ECO:0007669"/>
    <property type="project" value="TreeGrafter"/>
</dbReference>
<evidence type="ECO:0000259" key="2">
    <source>
        <dbReference type="Pfam" id="PF10453"/>
    </source>
</evidence>
<name>A0A8B7CW26_PHODC</name>
<keyword evidence="3" id="KW-1185">Reference proteome</keyword>
<dbReference type="Proteomes" id="UP000228380">
    <property type="component" value="Chromosome 12"/>
</dbReference>
<reference evidence="3" key="1">
    <citation type="journal article" date="2019" name="Nat. Commun.">
        <title>Genome-wide association mapping of date palm fruit traits.</title>
        <authorList>
            <person name="Hazzouri K.M."/>
            <person name="Gros-Balthazard M."/>
            <person name="Flowers J.M."/>
            <person name="Copetti D."/>
            <person name="Lemansour A."/>
            <person name="Lebrun M."/>
            <person name="Masmoudi K."/>
            <person name="Ferrand S."/>
            <person name="Dhar M.I."/>
            <person name="Fresquez Z.A."/>
            <person name="Rosas U."/>
            <person name="Zhang J."/>
            <person name="Talag J."/>
            <person name="Lee S."/>
            <person name="Kudrna D."/>
            <person name="Powell R.F."/>
            <person name="Leitch I.J."/>
            <person name="Krueger R.R."/>
            <person name="Wing R.A."/>
            <person name="Amiri K.M.A."/>
            <person name="Purugganan M.D."/>
        </authorList>
    </citation>
    <scope>NUCLEOTIDE SEQUENCE [LARGE SCALE GENOMIC DNA]</scope>
    <source>
        <strain evidence="3">cv. Khalas</strain>
    </source>
</reference>
<reference evidence="4" key="2">
    <citation type="submission" date="2025-08" db="UniProtKB">
        <authorList>
            <consortium name="RefSeq"/>
        </authorList>
    </citation>
    <scope>IDENTIFICATION</scope>
    <source>
        <tissue evidence="4">Young leaves</tissue>
    </source>
</reference>
<feature type="domain" description="FMR1-interacting protein 1 conserved" evidence="2">
    <location>
        <begin position="315"/>
        <end position="339"/>
    </location>
</feature>
<dbReference type="Pfam" id="PF10453">
    <property type="entry name" value="NUFIP1"/>
    <property type="match status" value="1"/>
</dbReference>
<evidence type="ECO:0000256" key="1">
    <source>
        <dbReference type="SAM" id="MobiDB-lite"/>
    </source>
</evidence>
<dbReference type="InterPro" id="IPR019496">
    <property type="entry name" value="NUFIP1_cons_dom"/>
</dbReference>
<gene>
    <name evidence="4" type="primary">LOC103719737</name>
</gene>
<sequence>MHPFFPSLPNQIQPQGGADPSNQQAMLLNPTQFPSHGRNPQFPTPPMANFNNQNSNWRNVSGNPMGMPNQPLSMPFPSLLRGPNVPPMAQNNQMGVLPQPGPFGMNQAVQALNQVMAMQLLGQQNLNFLASLQPGSLFLANNLPRNINQVAPLSNEQVRLQDLTMQGNQISSLNFPPPSHPTGSNNPGFVVGQNGKPIFRGQMQNHQYGKNMQRSGHWPQVNSVEDGKRNINSENSSSKKFTRNLHGYGKRESSHMRFQKSQLHHSKNPNGSRGPFNSPCRRGQDRWRERKPQLANCSEPATAGSKRCLPVSYAENEIQQWREARRKNFPTRANIERKLTGSGTSNEDADSDAKLRCQQLKEVLAKQAELGVEVAEIPPNYLSPENENERKELHVTDRFSNKYNKKRGSHGRDKWNAKRPKFKNEVSTDSFPTVKKREPTLLQKLLNTQIKRDNIQLLQVFRFMTLNSFFNGLRDRPLEFPEITVKDAGLENEIGLKKNPSLNSVDIDDSRASKNFLIEEIKCQKDLNVVNN</sequence>